<name>A0A9W9AM04_9AGAR</name>
<protein>
    <submittedName>
        <fullName evidence="2">Uncharacterized protein</fullName>
    </submittedName>
</protein>
<evidence type="ECO:0000313" key="2">
    <source>
        <dbReference type="EMBL" id="KAJ4486112.1"/>
    </source>
</evidence>
<dbReference type="AlphaFoldDB" id="A0A9W9AM04"/>
<evidence type="ECO:0000256" key="1">
    <source>
        <dbReference type="SAM" id="SignalP"/>
    </source>
</evidence>
<proteinExistence type="predicted"/>
<comment type="caution">
    <text evidence="2">The sequence shown here is derived from an EMBL/GenBank/DDBJ whole genome shotgun (WGS) entry which is preliminary data.</text>
</comment>
<keyword evidence="3" id="KW-1185">Reference proteome</keyword>
<evidence type="ECO:0000313" key="3">
    <source>
        <dbReference type="Proteomes" id="UP001150266"/>
    </source>
</evidence>
<gene>
    <name evidence="2" type="ORF">J3R30DRAFT_1456611</name>
</gene>
<dbReference type="Proteomes" id="UP001150266">
    <property type="component" value="Unassembled WGS sequence"/>
</dbReference>
<dbReference type="EMBL" id="JAOTPV010000003">
    <property type="protein sequence ID" value="KAJ4486112.1"/>
    <property type="molecule type" value="Genomic_DNA"/>
</dbReference>
<dbReference type="OrthoDB" id="2911826at2759"/>
<accession>A0A9W9AM04</accession>
<reference evidence="2" key="1">
    <citation type="submission" date="2022-08" db="EMBL/GenBank/DDBJ databases">
        <title>A Global Phylogenomic Analysis of the Shiitake Genus Lentinula.</title>
        <authorList>
            <consortium name="DOE Joint Genome Institute"/>
            <person name="Sierra-Patev S."/>
            <person name="Min B."/>
            <person name="Naranjo-Ortiz M."/>
            <person name="Looney B."/>
            <person name="Konkel Z."/>
            <person name="Slot J.C."/>
            <person name="Sakamoto Y."/>
            <person name="Steenwyk J.L."/>
            <person name="Rokas A."/>
            <person name="Carro J."/>
            <person name="Camarero S."/>
            <person name="Ferreira P."/>
            <person name="Molpeceres G."/>
            <person name="Ruiz-Duenas F.J."/>
            <person name="Serrano A."/>
            <person name="Henrissat B."/>
            <person name="Drula E."/>
            <person name="Hughes K.W."/>
            <person name="Mata J.L."/>
            <person name="Ishikawa N.K."/>
            <person name="Vargas-Isla R."/>
            <person name="Ushijima S."/>
            <person name="Smith C.A."/>
            <person name="Ahrendt S."/>
            <person name="Andreopoulos W."/>
            <person name="He G."/>
            <person name="Labutti K."/>
            <person name="Lipzen A."/>
            <person name="Ng V."/>
            <person name="Riley R."/>
            <person name="Sandor L."/>
            <person name="Barry K."/>
            <person name="Martinez A.T."/>
            <person name="Xiao Y."/>
            <person name="Gibbons J.G."/>
            <person name="Terashima K."/>
            <person name="Grigoriev I.V."/>
            <person name="Hibbett D.S."/>
        </authorList>
    </citation>
    <scope>NUCLEOTIDE SEQUENCE</scope>
    <source>
        <strain evidence="2">JLM2183</strain>
    </source>
</reference>
<feature type="signal peptide" evidence="1">
    <location>
        <begin position="1"/>
        <end position="26"/>
    </location>
</feature>
<sequence>MYFHRPRSDFSFVSVLTLALASVVLAAAVRAASSVTIGTQHPNSVSSTSHAATVTQVSVQYPAGCGLSKRKQFWSRTTKSVATGDAESAIRNFMHQIIKYQFELGDLGKKDFKFPDSAIPSESDNGWYKFEVTLFLDHPKQNWQGRGAVGYTNRFVGKKKISGTLYDAEGYRIAAITDNEFEMDLYMRGRPMDTNIIPAGSASKG</sequence>
<organism evidence="2 3">
    <name type="scientific">Lentinula aciculospora</name>
    <dbReference type="NCBI Taxonomy" id="153920"/>
    <lineage>
        <taxon>Eukaryota</taxon>
        <taxon>Fungi</taxon>
        <taxon>Dikarya</taxon>
        <taxon>Basidiomycota</taxon>
        <taxon>Agaricomycotina</taxon>
        <taxon>Agaricomycetes</taxon>
        <taxon>Agaricomycetidae</taxon>
        <taxon>Agaricales</taxon>
        <taxon>Marasmiineae</taxon>
        <taxon>Omphalotaceae</taxon>
        <taxon>Lentinula</taxon>
    </lineage>
</organism>
<feature type="chain" id="PRO_5040816746" evidence="1">
    <location>
        <begin position="27"/>
        <end position="205"/>
    </location>
</feature>
<keyword evidence="1" id="KW-0732">Signal</keyword>